<feature type="compositionally biased region" description="Basic residues" evidence="1">
    <location>
        <begin position="268"/>
        <end position="277"/>
    </location>
</feature>
<feature type="compositionally biased region" description="Polar residues" evidence="1">
    <location>
        <begin position="325"/>
        <end position="338"/>
    </location>
</feature>
<keyword evidence="2" id="KW-1185">Reference proteome</keyword>
<proteinExistence type="predicted"/>
<accession>A0A8M1G6I1</accession>
<feature type="compositionally biased region" description="Basic and acidic residues" evidence="1">
    <location>
        <begin position="452"/>
        <end position="483"/>
    </location>
</feature>
<sequence length="757" mass="84586">MEGLGRFSPRSLLDPGGKRASGAWLRGPGARTEQCVDSGAATPGEGSEAVAPWPYPRCAPTARPRRRRCSDSPRESRSLTDVATRAPDLPTPAAQLPEGQWPRRIVKWPERHRRGPRGRGSEGWGRGAAQHRGAGTQAHTPGASMEGLGRFSPRSLLDPGGKRASGAWLRGPGARTEQCVDSGAATPGEGSEAVAPWPYPRCAPTARPRRRRCSDSPRESRSLTDVATRAPDRARRSRPRGPHLEDAWGEPGPKPQPGGSVHNPAWRRQPHLQHRGPQHCPPAQGDSPPPYPEGAYTPLSGTFGMERAQSGDQWAVPLCRGPGHWSQSSALSEKSSVPSQEFRAQSACVCAHKRDGSDLLESLASQLSQPSVSSKEIQSPHTQILKSKLEEAVMSSRDQKIVALVLTRLKKAQKMRELQQQAAAAWEELKRSDQKVHLTLERERKLLLQESQEQWRQKEQRVRRRDGQARTAPRSDRACRARPENPQGARAVAEPEPAPAPAPAPRRQSLELLLQEPERMVQGLREQDCLQLQERLEQASHRKSLHTLETQKKVQETNLSSLVNYQARKVLLDCQAKAEELLRKLSLEQSSQRPHEVPQGLVKERPRELSDRAQKQQEQVQQARRRAQTAEARTRAHKQLLAELAEQKVQQARSGVQRNIGDKVQHIHELSVLREKNHHILKLKAEKEEKCHIEGIKEAIRKREHRMEQISREKDATFEEFQKISRASRRDHARALASSFLDRRAREAPHGPGPQGC</sequence>
<dbReference type="Proteomes" id="UP000261680">
    <property type="component" value="Unplaced"/>
</dbReference>
<feature type="region of interest" description="Disordered" evidence="1">
    <location>
        <begin position="589"/>
        <end position="631"/>
    </location>
</feature>
<dbReference type="PANTHER" id="PTHR33663">
    <property type="entry name" value="COILED-COIL DOMAIN-CONTAINING PROTEIN 177"/>
    <property type="match status" value="1"/>
</dbReference>
<feature type="compositionally biased region" description="Basic and acidic residues" evidence="1">
    <location>
        <begin position="213"/>
        <end position="222"/>
    </location>
</feature>
<dbReference type="InterPro" id="IPR029090">
    <property type="entry name" value="DUF4659"/>
</dbReference>
<reference evidence="3" key="1">
    <citation type="submission" date="2025-08" db="UniProtKB">
        <authorList>
            <consortium name="RefSeq"/>
        </authorList>
    </citation>
    <scope>IDENTIFICATION</scope>
    <source>
        <tissue evidence="3">Whole blood</tissue>
    </source>
</reference>
<feature type="region of interest" description="Disordered" evidence="1">
    <location>
        <begin position="736"/>
        <end position="757"/>
    </location>
</feature>
<evidence type="ECO:0000256" key="1">
    <source>
        <dbReference type="SAM" id="MobiDB-lite"/>
    </source>
</evidence>
<dbReference type="GeneID" id="103669137"/>
<protein>
    <submittedName>
        <fullName evidence="3">Coiled-coil domain-containing protein 185</fullName>
    </submittedName>
</protein>
<evidence type="ECO:0000313" key="3">
    <source>
        <dbReference type="RefSeq" id="XP_040490430.1"/>
    </source>
</evidence>
<dbReference type="Pfam" id="PF15558">
    <property type="entry name" value="DUF4659"/>
    <property type="match status" value="1"/>
</dbReference>
<feature type="region of interest" description="Disordered" evidence="1">
    <location>
        <begin position="1"/>
        <end position="338"/>
    </location>
</feature>
<dbReference type="RefSeq" id="XP_040490430.1">
    <property type="nucleotide sequence ID" value="XM_040634496.1"/>
</dbReference>
<feature type="region of interest" description="Disordered" evidence="1">
    <location>
        <begin position="452"/>
        <end position="506"/>
    </location>
</feature>
<gene>
    <name evidence="3" type="primary">CCDC185</name>
</gene>
<dbReference type="PANTHER" id="PTHR33663:SF3">
    <property type="entry name" value="COILED-COIL DOMAIN-CONTAINING PROTEIN 185"/>
    <property type="match status" value="1"/>
</dbReference>
<feature type="compositionally biased region" description="Basic residues" evidence="1">
    <location>
        <begin position="104"/>
        <end position="117"/>
    </location>
</feature>
<dbReference type="OrthoDB" id="200110at2759"/>
<name>A0A8M1G6I1_URSMA</name>
<dbReference type="CTD" id="164127"/>
<dbReference type="AlphaFoldDB" id="A0A8M1G6I1"/>
<feature type="compositionally biased region" description="Basic and acidic residues" evidence="1">
    <location>
        <begin position="69"/>
        <end position="78"/>
    </location>
</feature>
<organism evidence="2 3">
    <name type="scientific">Ursus maritimus</name>
    <name type="common">Polar bear</name>
    <name type="synonym">Thalarctos maritimus</name>
    <dbReference type="NCBI Taxonomy" id="29073"/>
    <lineage>
        <taxon>Eukaryota</taxon>
        <taxon>Metazoa</taxon>
        <taxon>Chordata</taxon>
        <taxon>Craniata</taxon>
        <taxon>Vertebrata</taxon>
        <taxon>Euteleostomi</taxon>
        <taxon>Mammalia</taxon>
        <taxon>Eutheria</taxon>
        <taxon>Laurasiatheria</taxon>
        <taxon>Carnivora</taxon>
        <taxon>Caniformia</taxon>
        <taxon>Ursidae</taxon>
        <taxon>Ursus</taxon>
    </lineage>
</organism>
<dbReference type="KEGG" id="umr:103669137"/>
<feature type="compositionally biased region" description="Basic and acidic residues" evidence="1">
    <location>
        <begin position="602"/>
        <end position="615"/>
    </location>
</feature>
<evidence type="ECO:0000313" key="2">
    <source>
        <dbReference type="Proteomes" id="UP000261680"/>
    </source>
</evidence>